<accession>A0A0C3HJR9</accession>
<proteinExistence type="predicted"/>
<dbReference type="AlphaFoldDB" id="A0A0C3HJR9"/>
<protein>
    <submittedName>
        <fullName evidence="1">Uncharacterized protein</fullName>
    </submittedName>
</protein>
<organism evidence="1 2">
    <name type="scientific">Oidiodendron maius (strain Zn)</name>
    <dbReference type="NCBI Taxonomy" id="913774"/>
    <lineage>
        <taxon>Eukaryota</taxon>
        <taxon>Fungi</taxon>
        <taxon>Dikarya</taxon>
        <taxon>Ascomycota</taxon>
        <taxon>Pezizomycotina</taxon>
        <taxon>Leotiomycetes</taxon>
        <taxon>Leotiomycetes incertae sedis</taxon>
        <taxon>Myxotrichaceae</taxon>
        <taxon>Oidiodendron</taxon>
    </lineage>
</organism>
<dbReference type="InParanoid" id="A0A0C3HJR9"/>
<dbReference type="OrthoDB" id="5428890at2759"/>
<evidence type="ECO:0000313" key="2">
    <source>
        <dbReference type="Proteomes" id="UP000054321"/>
    </source>
</evidence>
<reference evidence="1 2" key="1">
    <citation type="submission" date="2014-04" db="EMBL/GenBank/DDBJ databases">
        <authorList>
            <consortium name="DOE Joint Genome Institute"/>
            <person name="Kuo A."/>
            <person name="Martino E."/>
            <person name="Perotto S."/>
            <person name="Kohler A."/>
            <person name="Nagy L.G."/>
            <person name="Floudas D."/>
            <person name="Copeland A."/>
            <person name="Barry K.W."/>
            <person name="Cichocki N."/>
            <person name="Veneault-Fourrey C."/>
            <person name="LaButti K."/>
            <person name="Lindquist E.A."/>
            <person name="Lipzen A."/>
            <person name="Lundell T."/>
            <person name="Morin E."/>
            <person name="Murat C."/>
            <person name="Sun H."/>
            <person name="Tunlid A."/>
            <person name="Henrissat B."/>
            <person name="Grigoriev I.V."/>
            <person name="Hibbett D.S."/>
            <person name="Martin F."/>
            <person name="Nordberg H.P."/>
            <person name="Cantor M.N."/>
            <person name="Hua S.X."/>
        </authorList>
    </citation>
    <scope>NUCLEOTIDE SEQUENCE [LARGE SCALE GENOMIC DNA]</scope>
    <source>
        <strain evidence="1 2">Zn</strain>
    </source>
</reference>
<dbReference type="EMBL" id="KN832873">
    <property type="protein sequence ID" value="KIN03325.1"/>
    <property type="molecule type" value="Genomic_DNA"/>
</dbReference>
<reference evidence="2" key="2">
    <citation type="submission" date="2015-01" db="EMBL/GenBank/DDBJ databases">
        <title>Evolutionary Origins and Diversification of the Mycorrhizal Mutualists.</title>
        <authorList>
            <consortium name="DOE Joint Genome Institute"/>
            <consortium name="Mycorrhizal Genomics Consortium"/>
            <person name="Kohler A."/>
            <person name="Kuo A."/>
            <person name="Nagy L.G."/>
            <person name="Floudas D."/>
            <person name="Copeland A."/>
            <person name="Barry K.W."/>
            <person name="Cichocki N."/>
            <person name="Veneault-Fourrey C."/>
            <person name="LaButti K."/>
            <person name="Lindquist E.A."/>
            <person name="Lipzen A."/>
            <person name="Lundell T."/>
            <person name="Morin E."/>
            <person name="Murat C."/>
            <person name="Riley R."/>
            <person name="Ohm R."/>
            <person name="Sun H."/>
            <person name="Tunlid A."/>
            <person name="Henrissat B."/>
            <person name="Grigoriev I.V."/>
            <person name="Hibbett D.S."/>
            <person name="Martin F."/>
        </authorList>
    </citation>
    <scope>NUCLEOTIDE SEQUENCE [LARGE SCALE GENOMIC DNA]</scope>
    <source>
        <strain evidence="2">Zn</strain>
    </source>
</reference>
<keyword evidence="2" id="KW-1185">Reference proteome</keyword>
<evidence type="ECO:0000313" key="1">
    <source>
        <dbReference type="EMBL" id="KIN03325.1"/>
    </source>
</evidence>
<sequence length="226" mass="26222">MRIATPAEKRSIVRDLFGAEEKFRSFSTYFKTYDSLTAPQHTTVQIYPSAVNSHDDLRRLALELRADPQYTREEFRNRIFPPDVKDPETIIDQERAINIAVQLTFMIDCSDKDRHCEGYEVGGFRPVSWDNSEPFIDFVGKVFPADVHDHGKVRTAIKEKKSLKCWKLKKRAHIKFLPTDNLAEHLLYDPQDDVVRIFHQTAFLKAHLRLSAKMPLSCGLKDSLRM</sequence>
<dbReference type="STRING" id="913774.A0A0C3HJR9"/>
<dbReference type="Proteomes" id="UP000054321">
    <property type="component" value="Unassembled WGS sequence"/>
</dbReference>
<dbReference type="HOGENOM" id="CLU_1224589_0_0_1"/>
<name>A0A0C3HJR9_OIDMZ</name>
<gene>
    <name evidence="1" type="ORF">OIDMADRAFT_117258</name>
</gene>